<dbReference type="EMBL" id="NQJD01000005">
    <property type="protein sequence ID" value="TAA75606.1"/>
    <property type="molecule type" value="Genomic_DNA"/>
</dbReference>
<organism evidence="1 2">
    <name type="scientific">Candidatus Electronema aureum</name>
    <dbReference type="NCBI Taxonomy" id="2005002"/>
    <lineage>
        <taxon>Bacteria</taxon>
        <taxon>Pseudomonadati</taxon>
        <taxon>Thermodesulfobacteriota</taxon>
        <taxon>Desulfobulbia</taxon>
        <taxon>Desulfobulbales</taxon>
        <taxon>Desulfobulbaceae</taxon>
        <taxon>Candidatus Electronema</taxon>
    </lineage>
</organism>
<accession>A0A521G3J3</accession>
<name>A0A521G3J3_9BACT</name>
<evidence type="ECO:0000313" key="2">
    <source>
        <dbReference type="Proteomes" id="UP000316238"/>
    </source>
</evidence>
<keyword evidence="2" id="KW-1185">Reference proteome</keyword>
<proteinExistence type="predicted"/>
<comment type="caution">
    <text evidence="1">The sequence shown here is derived from an EMBL/GenBank/DDBJ whole genome shotgun (WGS) entry which is preliminary data.</text>
</comment>
<dbReference type="Pfam" id="PF04351">
    <property type="entry name" value="PilP"/>
    <property type="match status" value="1"/>
</dbReference>
<dbReference type="AlphaFoldDB" id="A0A521G3J3"/>
<evidence type="ECO:0000313" key="1">
    <source>
        <dbReference type="EMBL" id="TAA75606.1"/>
    </source>
</evidence>
<protein>
    <submittedName>
        <fullName evidence="1">Pilus assembly protein, PilP</fullName>
    </submittedName>
</protein>
<dbReference type="Proteomes" id="UP000316238">
    <property type="component" value="Unassembled WGS sequence"/>
</dbReference>
<dbReference type="InterPro" id="IPR007446">
    <property type="entry name" value="PilP"/>
</dbReference>
<reference evidence="1" key="1">
    <citation type="submission" date="2017-07" db="EMBL/GenBank/DDBJ databases">
        <title>The cable genome - Insights into the physiology and evolution of filamentous bacteria capable of sulfide oxidation via long distance electron transfer.</title>
        <authorList>
            <person name="Thorup C."/>
            <person name="Bjerg J.T."/>
            <person name="Schreiber L."/>
            <person name="Nielsen L.P."/>
            <person name="Kjeldsen K.U."/>
            <person name="Boesen T."/>
            <person name="Boggild A."/>
            <person name="Meysman F."/>
            <person name="Geelhoed J."/>
            <person name="Schramm A."/>
        </authorList>
    </citation>
    <scope>NUCLEOTIDE SEQUENCE [LARGE SCALE GENOMIC DNA]</scope>
    <source>
        <strain evidence="1">GS</strain>
    </source>
</reference>
<gene>
    <name evidence="1" type="ORF">CDV28_10563</name>
</gene>
<dbReference type="Gene3D" id="2.30.30.830">
    <property type="match status" value="1"/>
</dbReference>
<sequence length="183" mass="20513">MRFSSKKYAFLIVTLLTGELCRVMVSIAQEPPPPAVVEAETAATTAEQTLDAGEGRKRAKFEYQLDNRPDPFYSFIAKEAKEKKDTVDPIIDENNERLTGMRLFEPGQLRLVAVMGVQGSKIAMAEDTAGKGYILRENILIGKHGKIVMIKDGQVIIQEIRKTQSGREINNEIIMTLKKEEDK</sequence>